<accession>A0AA88XW51</accession>
<dbReference type="InterPro" id="IPR005334">
    <property type="entry name" value="Tctex-1-like"/>
</dbReference>
<dbReference type="Pfam" id="PF03645">
    <property type="entry name" value="Tctex-1"/>
    <property type="match status" value="1"/>
</dbReference>
<dbReference type="GO" id="GO:0005868">
    <property type="term" value="C:cytoplasmic dynein complex"/>
    <property type="evidence" value="ECO:0007669"/>
    <property type="project" value="TreeGrafter"/>
</dbReference>
<protein>
    <submittedName>
        <fullName evidence="3">Uncharacterized protein</fullName>
    </submittedName>
</protein>
<sequence>MEGKLSADLLKVHNANLRGGGLQTTKNQTGSTTMSSLGAKGSSLREKLAVDKSDKRSDGSSRISGMQTSERFSRLRTKMRLHTLFGGAISRSKAGSEISKGPTKVLENTYRTEPDSETKFVAQRAEQIIRNVLNMYLKERTYDGQKFPQLCKTLADLIKERVKMTGMRRFKVLAHVMILESKEQSVTYGSRCLWDTKFDNYATATYKGPDFVAIGSVFAVYYD</sequence>
<dbReference type="PANTHER" id="PTHR21255">
    <property type="entry name" value="T-COMPLEX-ASSOCIATED-TESTIS-EXPRESSED 1/ DYNEIN LIGHT CHAIN"/>
    <property type="match status" value="1"/>
</dbReference>
<dbReference type="EMBL" id="VSWD01000009">
    <property type="protein sequence ID" value="KAK3092962.1"/>
    <property type="molecule type" value="Genomic_DNA"/>
</dbReference>
<dbReference type="GO" id="GO:0045505">
    <property type="term" value="F:dynein intermediate chain binding"/>
    <property type="evidence" value="ECO:0007669"/>
    <property type="project" value="TreeGrafter"/>
</dbReference>
<comment type="caution">
    <text evidence="3">The sequence shown here is derived from an EMBL/GenBank/DDBJ whole genome shotgun (WGS) entry which is preliminary data.</text>
</comment>
<evidence type="ECO:0000313" key="4">
    <source>
        <dbReference type="Proteomes" id="UP001186944"/>
    </source>
</evidence>
<dbReference type="GO" id="GO:0005737">
    <property type="term" value="C:cytoplasm"/>
    <property type="evidence" value="ECO:0007669"/>
    <property type="project" value="TreeGrafter"/>
</dbReference>
<dbReference type="Proteomes" id="UP001186944">
    <property type="component" value="Unassembled WGS sequence"/>
</dbReference>
<reference evidence="3" key="1">
    <citation type="submission" date="2019-08" db="EMBL/GenBank/DDBJ databases">
        <title>The improved chromosome-level genome for the pearl oyster Pinctada fucata martensii using PacBio sequencing and Hi-C.</title>
        <authorList>
            <person name="Zheng Z."/>
        </authorList>
    </citation>
    <scope>NUCLEOTIDE SEQUENCE</scope>
    <source>
        <strain evidence="3">ZZ-2019</strain>
        <tissue evidence="3">Adductor muscle</tissue>
    </source>
</reference>
<evidence type="ECO:0000256" key="1">
    <source>
        <dbReference type="ARBA" id="ARBA00005361"/>
    </source>
</evidence>
<comment type="similarity">
    <text evidence="1">Belongs to the dynein light chain Tctex-type family.</text>
</comment>
<feature type="compositionally biased region" description="Polar residues" evidence="2">
    <location>
        <begin position="23"/>
        <end position="36"/>
    </location>
</feature>
<evidence type="ECO:0000256" key="2">
    <source>
        <dbReference type="SAM" id="MobiDB-lite"/>
    </source>
</evidence>
<dbReference type="GO" id="GO:0007018">
    <property type="term" value="P:microtubule-based movement"/>
    <property type="evidence" value="ECO:0007669"/>
    <property type="project" value="TreeGrafter"/>
</dbReference>
<proteinExistence type="inferred from homology"/>
<dbReference type="PANTHER" id="PTHR21255:SF65">
    <property type="entry name" value="TCTEX1 DOMAIN-CONTAINING PROTEIN 2"/>
    <property type="match status" value="1"/>
</dbReference>
<gene>
    <name evidence="3" type="ORF">FSP39_009401</name>
</gene>
<dbReference type="Gene3D" id="3.30.1140.40">
    <property type="entry name" value="Tctex-1"/>
    <property type="match status" value="1"/>
</dbReference>
<feature type="compositionally biased region" description="Basic and acidic residues" evidence="2">
    <location>
        <begin position="43"/>
        <end position="59"/>
    </location>
</feature>
<dbReference type="CDD" id="cd21451">
    <property type="entry name" value="DLC-like_TCTEX1D"/>
    <property type="match status" value="1"/>
</dbReference>
<dbReference type="InterPro" id="IPR038586">
    <property type="entry name" value="Tctex-1-like_sf"/>
</dbReference>
<feature type="region of interest" description="Disordered" evidence="2">
    <location>
        <begin position="18"/>
        <end position="69"/>
    </location>
</feature>
<keyword evidence="4" id="KW-1185">Reference proteome</keyword>
<organism evidence="3 4">
    <name type="scientific">Pinctada imbricata</name>
    <name type="common">Atlantic pearl-oyster</name>
    <name type="synonym">Pinctada martensii</name>
    <dbReference type="NCBI Taxonomy" id="66713"/>
    <lineage>
        <taxon>Eukaryota</taxon>
        <taxon>Metazoa</taxon>
        <taxon>Spiralia</taxon>
        <taxon>Lophotrochozoa</taxon>
        <taxon>Mollusca</taxon>
        <taxon>Bivalvia</taxon>
        <taxon>Autobranchia</taxon>
        <taxon>Pteriomorphia</taxon>
        <taxon>Pterioida</taxon>
        <taxon>Pterioidea</taxon>
        <taxon>Pteriidae</taxon>
        <taxon>Pinctada</taxon>
    </lineage>
</organism>
<dbReference type="AlphaFoldDB" id="A0AA88XW51"/>
<name>A0AA88XW51_PINIB</name>
<evidence type="ECO:0000313" key="3">
    <source>
        <dbReference type="EMBL" id="KAK3092962.1"/>
    </source>
</evidence>